<dbReference type="InterPro" id="IPR042240">
    <property type="entry name" value="CHASE_sf"/>
</dbReference>
<evidence type="ECO:0000256" key="3">
    <source>
        <dbReference type="ARBA" id="ARBA00012438"/>
    </source>
</evidence>
<keyword evidence="9" id="KW-0902">Two-component regulatory system</keyword>
<dbReference type="PROSITE" id="PS50839">
    <property type="entry name" value="CHASE"/>
    <property type="match status" value="1"/>
</dbReference>
<dbReference type="Proteomes" id="UP000565745">
    <property type="component" value="Unassembled WGS sequence"/>
</dbReference>
<dbReference type="PROSITE" id="PS50113">
    <property type="entry name" value="PAC"/>
    <property type="match status" value="1"/>
</dbReference>
<reference evidence="17 18" key="1">
    <citation type="submission" date="2020-08" db="EMBL/GenBank/DDBJ databases">
        <title>Genomic Encyclopedia of Type Strains, Phase IV (KMG-IV): sequencing the most valuable type-strain genomes for metagenomic binning, comparative biology and taxonomic classification.</title>
        <authorList>
            <person name="Goeker M."/>
        </authorList>
    </citation>
    <scope>NUCLEOTIDE SEQUENCE [LARGE SCALE GENOMIC DNA]</scope>
    <source>
        <strain evidence="17 18">DSM 101015</strain>
    </source>
</reference>
<dbReference type="InterPro" id="IPR005467">
    <property type="entry name" value="His_kinase_dom"/>
</dbReference>
<protein>
    <recommendedName>
        <fullName evidence="3">histidine kinase</fullName>
        <ecNumber evidence="3">2.7.13.3</ecNumber>
    </recommendedName>
</protein>
<dbReference type="SMART" id="SM00086">
    <property type="entry name" value="PAC"/>
    <property type="match status" value="2"/>
</dbReference>
<dbReference type="InterPro" id="IPR003661">
    <property type="entry name" value="HisK_dim/P_dom"/>
</dbReference>
<dbReference type="InterPro" id="IPR036890">
    <property type="entry name" value="HATPase_C_sf"/>
</dbReference>
<dbReference type="InterPro" id="IPR006189">
    <property type="entry name" value="CHASE_dom"/>
</dbReference>
<evidence type="ECO:0000259" key="13">
    <source>
        <dbReference type="PROSITE" id="PS50110"/>
    </source>
</evidence>
<dbReference type="Pfam" id="PF00512">
    <property type="entry name" value="HisKA"/>
    <property type="match status" value="1"/>
</dbReference>
<evidence type="ECO:0000256" key="9">
    <source>
        <dbReference type="ARBA" id="ARBA00023012"/>
    </source>
</evidence>
<keyword evidence="5" id="KW-0808">Transferase</keyword>
<dbReference type="InterPro" id="IPR000014">
    <property type="entry name" value="PAS"/>
</dbReference>
<dbReference type="NCBIfam" id="TIGR00229">
    <property type="entry name" value="sensory_box"/>
    <property type="match status" value="1"/>
</dbReference>
<dbReference type="PROSITE" id="PS50112">
    <property type="entry name" value="PAS"/>
    <property type="match status" value="2"/>
</dbReference>
<dbReference type="InterPro" id="IPR000700">
    <property type="entry name" value="PAS-assoc_C"/>
</dbReference>
<dbReference type="Gene3D" id="1.10.287.130">
    <property type="match status" value="1"/>
</dbReference>
<dbReference type="EC" id="2.7.13.3" evidence="3"/>
<dbReference type="EMBL" id="JACIFU010000003">
    <property type="protein sequence ID" value="MBB4174739.1"/>
    <property type="molecule type" value="Genomic_DNA"/>
</dbReference>
<dbReference type="SMART" id="SM00387">
    <property type="entry name" value="HATPase_c"/>
    <property type="match status" value="1"/>
</dbReference>
<dbReference type="Gene3D" id="3.30.450.20">
    <property type="entry name" value="PAS domain"/>
    <property type="match status" value="3"/>
</dbReference>
<dbReference type="SUPFAM" id="SSF55785">
    <property type="entry name" value="PYP-like sensor domain (PAS domain)"/>
    <property type="match status" value="3"/>
</dbReference>
<evidence type="ECO:0000256" key="7">
    <source>
        <dbReference type="ARBA" id="ARBA00022777"/>
    </source>
</evidence>
<feature type="domain" description="Response regulatory" evidence="13">
    <location>
        <begin position="949"/>
        <end position="1062"/>
    </location>
</feature>
<dbReference type="PRINTS" id="PR00344">
    <property type="entry name" value="BCTRLSENSOR"/>
</dbReference>
<dbReference type="CDD" id="cd00082">
    <property type="entry name" value="HisKA"/>
    <property type="match status" value="1"/>
</dbReference>
<dbReference type="CDD" id="cd00130">
    <property type="entry name" value="PAS"/>
    <property type="match status" value="2"/>
</dbReference>
<name>A0A7W6M951_9RHOB</name>
<keyword evidence="18" id="KW-1185">Reference proteome</keyword>
<dbReference type="GO" id="GO:0000155">
    <property type="term" value="F:phosphorelay sensor kinase activity"/>
    <property type="evidence" value="ECO:0007669"/>
    <property type="project" value="InterPro"/>
</dbReference>
<dbReference type="Pfam" id="PF02518">
    <property type="entry name" value="HATPase_c"/>
    <property type="match status" value="1"/>
</dbReference>
<comment type="subcellular location">
    <subcellularLocation>
        <location evidence="2">Membrane</location>
    </subcellularLocation>
</comment>
<keyword evidence="4 11" id="KW-0597">Phosphoprotein</keyword>
<dbReference type="InterPro" id="IPR001789">
    <property type="entry name" value="Sig_transdc_resp-reg_receiver"/>
</dbReference>
<feature type="domain" description="CHASE" evidence="16">
    <location>
        <begin position="67"/>
        <end position="277"/>
    </location>
</feature>
<evidence type="ECO:0000256" key="1">
    <source>
        <dbReference type="ARBA" id="ARBA00000085"/>
    </source>
</evidence>
<dbReference type="Gene3D" id="3.40.50.2300">
    <property type="match status" value="1"/>
</dbReference>
<dbReference type="FunFam" id="3.30.565.10:FF:000006">
    <property type="entry name" value="Sensor histidine kinase WalK"/>
    <property type="match status" value="1"/>
</dbReference>
<proteinExistence type="predicted"/>
<dbReference type="Pfam" id="PF08447">
    <property type="entry name" value="PAS_3"/>
    <property type="match status" value="1"/>
</dbReference>
<dbReference type="SMART" id="SM01079">
    <property type="entry name" value="CHASE"/>
    <property type="match status" value="1"/>
</dbReference>
<evidence type="ECO:0000259" key="14">
    <source>
        <dbReference type="PROSITE" id="PS50112"/>
    </source>
</evidence>
<feature type="domain" description="PAC" evidence="15">
    <location>
        <begin position="523"/>
        <end position="576"/>
    </location>
</feature>
<evidence type="ECO:0000256" key="11">
    <source>
        <dbReference type="PROSITE-ProRule" id="PRU00169"/>
    </source>
</evidence>
<dbReference type="RefSeq" id="WP_037969717.1">
    <property type="nucleotide sequence ID" value="NZ_JACIFU010000003.1"/>
</dbReference>
<evidence type="ECO:0000313" key="17">
    <source>
        <dbReference type="EMBL" id="MBB4174739.1"/>
    </source>
</evidence>
<dbReference type="SUPFAM" id="SSF52172">
    <property type="entry name" value="CheY-like"/>
    <property type="match status" value="1"/>
</dbReference>
<dbReference type="PANTHER" id="PTHR43047:SF72">
    <property type="entry name" value="OSMOSENSING HISTIDINE PROTEIN KINASE SLN1"/>
    <property type="match status" value="1"/>
</dbReference>
<evidence type="ECO:0000256" key="8">
    <source>
        <dbReference type="ARBA" id="ARBA00022989"/>
    </source>
</evidence>
<dbReference type="Gene3D" id="3.30.565.10">
    <property type="entry name" value="Histidine kinase-like ATPase, C-terminal domain"/>
    <property type="match status" value="1"/>
</dbReference>
<keyword evidence="6" id="KW-0812">Transmembrane</keyword>
<comment type="caution">
    <text evidence="17">The sequence shown here is derived from an EMBL/GenBank/DDBJ whole genome shotgun (WGS) entry which is preliminary data.</text>
</comment>
<dbReference type="InterPro" id="IPR036097">
    <property type="entry name" value="HisK_dim/P_sf"/>
</dbReference>
<dbReference type="Pfam" id="PF00072">
    <property type="entry name" value="Response_reg"/>
    <property type="match status" value="1"/>
</dbReference>
<dbReference type="InterPro" id="IPR011006">
    <property type="entry name" value="CheY-like_superfamily"/>
</dbReference>
<dbReference type="InterPro" id="IPR003594">
    <property type="entry name" value="HATPase_dom"/>
</dbReference>
<evidence type="ECO:0000256" key="2">
    <source>
        <dbReference type="ARBA" id="ARBA00004370"/>
    </source>
</evidence>
<dbReference type="SMART" id="SM00091">
    <property type="entry name" value="PAS"/>
    <property type="match status" value="3"/>
</dbReference>
<dbReference type="InterPro" id="IPR035965">
    <property type="entry name" value="PAS-like_dom_sf"/>
</dbReference>
<feature type="domain" description="PAS" evidence="14">
    <location>
        <begin position="577"/>
        <end position="648"/>
    </location>
</feature>
<dbReference type="PROSITE" id="PS50110">
    <property type="entry name" value="RESPONSE_REGULATORY"/>
    <property type="match status" value="1"/>
</dbReference>
<dbReference type="AlphaFoldDB" id="A0A7W6M951"/>
<evidence type="ECO:0000256" key="5">
    <source>
        <dbReference type="ARBA" id="ARBA00022679"/>
    </source>
</evidence>
<evidence type="ECO:0000259" key="15">
    <source>
        <dbReference type="PROSITE" id="PS50113"/>
    </source>
</evidence>
<dbReference type="Pfam" id="PF03924">
    <property type="entry name" value="CHASE"/>
    <property type="match status" value="1"/>
</dbReference>
<dbReference type="InterPro" id="IPR001610">
    <property type="entry name" value="PAC"/>
</dbReference>
<evidence type="ECO:0000259" key="12">
    <source>
        <dbReference type="PROSITE" id="PS50109"/>
    </source>
</evidence>
<dbReference type="SUPFAM" id="SSF47384">
    <property type="entry name" value="Homodimeric domain of signal transducing histidine kinase"/>
    <property type="match status" value="1"/>
</dbReference>
<comment type="catalytic activity">
    <reaction evidence="1">
        <text>ATP + protein L-histidine = ADP + protein N-phospho-L-histidine.</text>
        <dbReference type="EC" id="2.7.13.3"/>
    </reaction>
</comment>
<feature type="domain" description="PAS" evidence="14">
    <location>
        <begin position="335"/>
        <end position="379"/>
    </location>
</feature>
<sequence length="1062" mass="117261">MTSRLEIFLVVLCLGLTGSWYHASVDNNTKVADREFQRLSDAGVQVLRARLSTYLQSINGIAAYVASADKVTEDNFETYVETLQVREKLPSIGGLALVVGISDEELYPFVRKMRMEGRPNFTIKRRSDSDQHYILKYVEPKVTNQSAIGLDLSFTTDRAESLERAKATGQPQMTPPVQLVTADKRVLGFVLFTPIFVHDDVGDPGEFKGWVSAGFVSHNLIDGLTAGHGSSFTVRVYDGPSAEDGELIYDVGDNTEEAGQYAATYQIDQFGRTWTLAYSSTASFDERFHTYQPLAVLIAGLALTAFLVMVLRSFRRQSASLAEIAKLRAKQITAREEENKSIIENDVTSVLLLDDSDRVRFANLAAQNCFGYTDAEMRGMRFSYLASQLPVPTETHNAIGNSKDGRRLELDLQRNDWIDSEGTASTTVILRDLTKQNNAQRDLTRNKALYDMALQGAEIGVFDINLTTGKSEVSETWCRIMGFDDNCGGLDTQKLFMSRIHPDDVAVLAKADLDCIEGRTERSIAEYRLKNREGGWSWMRSDAVIVERDTDGTALRMIGTQTDVTGLRHDRNALEASEKLFRQVLSNAPIGMAMTNDKGDFIGVNAAFCQLSGRSEKDLLQNGQLADLIPREHRKAMYIAVTDLMKEGESSVYTGEHRIICAGDRERWGLLNISWSFDKNEGTNLFITQVIDITEQKRLAQLKDEFVSTVSHELRTPLTSIKGALGLLTASKDLELSKGNARLIEIASSNAERLTDLVNDILDLERIASGEITFDIEDVDLGEVMENTEREILPFAVTHENTLRFEVQEEPLVILADARRTKQVLANLISNACKYSDTGSEVIVRAERIDNQAIVFVQNTGPGIPDAFRSRIFEAFSQADSSDTRAKGGTGLGLNITRQIVLRHGGKIGFESIPNGLTVFWFTIPLSNKAGKSQTYSPRLTLRPLDVPSLLHIEDDSDFAEVVSGALSGVADIQNASSLAAAKKAICAGHFDVVLLDWTLPDGDANTLLDEIIERQPHARIVALSADADRKYDSRLFASLVKSRAGIATLVSAVDFDGSIAS</sequence>
<dbReference type="GO" id="GO:0005886">
    <property type="term" value="C:plasma membrane"/>
    <property type="evidence" value="ECO:0007669"/>
    <property type="project" value="TreeGrafter"/>
</dbReference>
<dbReference type="PROSITE" id="PS50109">
    <property type="entry name" value="HIS_KIN"/>
    <property type="match status" value="1"/>
</dbReference>
<feature type="modified residue" description="4-aspartylphosphate" evidence="11">
    <location>
        <position position="997"/>
    </location>
</feature>
<keyword evidence="7" id="KW-0418">Kinase</keyword>
<accession>A0A7W6M951</accession>
<evidence type="ECO:0000256" key="10">
    <source>
        <dbReference type="ARBA" id="ARBA00023136"/>
    </source>
</evidence>
<keyword evidence="10" id="KW-0472">Membrane</keyword>
<evidence type="ECO:0000313" key="18">
    <source>
        <dbReference type="Proteomes" id="UP000565745"/>
    </source>
</evidence>
<evidence type="ECO:0000256" key="4">
    <source>
        <dbReference type="ARBA" id="ARBA00022553"/>
    </source>
</evidence>
<feature type="domain" description="Histidine kinase" evidence="12">
    <location>
        <begin position="709"/>
        <end position="928"/>
    </location>
</feature>
<keyword evidence="8" id="KW-1133">Transmembrane helix</keyword>
<dbReference type="Pfam" id="PF13426">
    <property type="entry name" value="PAS_9"/>
    <property type="match status" value="2"/>
</dbReference>
<gene>
    <name evidence="17" type="ORF">GGR93_002527</name>
</gene>
<dbReference type="InterPro" id="IPR013655">
    <property type="entry name" value="PAS_fold_3"/>
</dbReference>
<organism evidence="17 18">
    <name type="scientific">Sulfitobacter noctilucicola</name>
    <dbReference type="NCBI Taxonomy" id="1342301"/>
    <lineage>
        <taxon>Bacteria</taxon>
        <taxon>Pseudomonadati</taxon>
        <taxon>Pseudomonadota</taxon>
        <taxon>Alphaproteobacteria</taxon>
        <taxon>Rhodobacterales</taxon>
        <taxon>Roseobacteraceae</taxon>
        <taxon>Sulfitobacter</taxon>
    </lineage>
</organism>
<evidence type="ECO:0000256" key="6">
    <source>
        <dbReference type="ARBA" id="ARBA00022692"/>
    </source>
</evidence>
<dbReference type="SUPFAM" id="SSF55874">
    <property type="entry name" value="ATPase domain of HSP90 chaperone/DNA topoisomerase II/histidine kinase"/>
    <property type="match status" value="1"/>
</dbReference>
<dbReference type="InterPro" id="IPR004358">
    <property type="entry name" value="Sig_transdc_His_kin-like_C"/>
</dbReference>
<dbReference type="SMART" id="SM00388">
    <property type="entry name" value="HisKA"/>
    <property type="match status" value="1"/>
</dbReference>
<dbReference type="Gene3D" id="3.30.450.350">
    <property type="entry name" value="CHASE domain"/>
    <property type="match status" value="1"/>
</dbReference>
<dbReference type="FunFam" id="1.10.287.130:FF:000001">
    <property type="entry name" value="Two-component sensor histidine kinase"/>
    <property type="match status" value="1"/>
</dbReference>
<dbReference type="PANTHER" id="PTHR43047">
    <property type="entry name" value="TWO-COMPONENT HISTIDINE PROTEIN KINASE"/>
    <property type="match status" value="1"/>
</dbReference>
<dbReference type="GO" id="GO:0009927">
    <property type="term" value="F:histidine phosphotransfer kinase activity"/>
    <property type="evidence" value="ECO:0007669"/>
    <property type="project" value="TreeGrafter"/>
</dbReference>
<evidence type="ECO:0000259" key="16">
    <source>
        <dbReference type="PROSITE" id="PS50839"/>
    </source>
</evidence>